<protein>
    <submittedName>
        <fullName evidence="2">ABC transporter permease</fullName>
    </submittedName>
</protein>
<dbReference type="Proteomes" id="UP001597068">
    <property type="component" value="Unassembled WGS sequence"/>
</dbReference>
<accession>A0ABW3G8D2</accession>
<feature type="transmembrane region" description="Helical" evidence="1">
    <location>
        <begin position="104"/>
        <end position="126"/>
    </location>
</feature>
<name>A0ABW3G8D2_9NOCA</name>
<feature type="transmembrane region" description="Helical" evidence="1">
    <location>
        <begin position="55"/>
        <end position="73"/>
    </location>
</feature>
<feature type="transmembrane region" description="Helical" evidence="1">
    <location>
        <begin position="80"/>
        <end position="98"/>
    </location>
</feature>
<sequence>MIARAAWGVLSLVGAVLVVEASMATVGSTNLSCSKTGSTGFDEYSCSDPITTQTGVWPFVVMACALAGPSLVAGVAGRTWVSWSATAVLAAVGVWGVGQWASEWVTLILGIPLAIVGVVIAAVQWVRGRQGVAVR</sequence>
<keyword evidence="3" id="KW-1185">Reference proteome</keyword>
<gene>
    <name evidence="2" type="ORF">ACFQ04_05125</name>
</gene>
<keyword evidence="1" id="KW-1133">Transmembrane helix</keyword>
<reference evidence="3" key="1">
    <citation type="journal article" date="2019" name="Int. J. Syst. Evol. Microbiol.">
        <title>The Global Catalogue of Microorganisms (GCM) 10K type strain sequencing project: providing services to taxonomists for standard genome sequencing and annotation.</title>
        <authorList>
            <consortium name="The Broad Institute Genomics Platform"/>
            <consortium name="The Broad Institute Genome Sequencing Center for Infectious Disease"/>
            <person name="Wu L."/>
            <person name="Ma J."/>
        </authorList>
    </citation>
    <scope>NUCLEOTIDE SEQUENCE [LARGE SCALE GENOMIC DNA]</scope>
    <source>
        <strain evidence="3">CCUG 50873</strain>
    </source>
</reference>
<keyword evidence="1" id="KW-0472">Membrane</keyword>
<keyword evidence="1" id="KW-0812">Transmembrane</keyword>
<proteinExistence type="predicted"/>
<comment type="caution">
    <text evidence="2">The sequence shown here is derived from an EMBL/GenBank/DDBJ whole genome shotgun (WGS) entry which is preliminary data.</text>
</comment>
<dbReference type="EMBL" id="JBHTIL010000001">
    <property type="protein sequence ID" value="MFD0925115.1"/>
    <property type="molecule type" value="Genomic_DNA"/>
</dbReference>
<evidence type="ECO:0000313" key="2">
    <source>
        <dbReference type="EMBL" id="MFD0925115.1"/>
    </source>
</evidence>
<evidence type="ECO:0000313" key="3">
    <source>
        <dbReference type="Proteomes" id="UP001597068"/>
    </source>
</evidence>
<dbReference type="RefSeq" id="WP_253646908.1">
    <property type="nucleotide sequence ID" value="NZ_BAAAMO010000002.1"/>
</dbReference>
<evidence type="ECO:0000256" key="1">
    <source>
        <dbReference type="SAM" id="Phobius"/>
    </source>
</evidence>
<organism evidence="2 3">
    <name type="scientific">Williamsia deligens</name>
    <dbReference type="NCBI Taxonomy" id="321325"/>
    <lineage>
        <taxon>Bacteria</taxon>
        <taxon>Bacillati</taxon>
        <taxon>Actinomycetota</taxon>
        <taxon>Actinomycetes</taxon>
        <taxon>Mycobacteriales</taxon>
        <taxon>Nocardiaceae</taxon>
        <taxon>Williamsia</taxon>
    </lineage>
</organism>